<evidence type="ECO:0000313" key="6">
    <source>
        <dbReference type="Proteomes" id="UP000276029"/>
    </source>
</evidence>
<comment type="similarity">
    <text evidence="2">Belongs to the RelE toxin family.</text>
</comment>
<reference evidence="4 6" key="2">
    <citation type="submission" date="2018-10" db="EMBL/GenBank/DDBJ databases">
        <title>Genomic Encyclopedia of Type Strains, Phase IV (KMG-IV): sequencing the most valuable type-strain genomes for metagenomic binning, comparative biology and taxonomic classification.</title>
        <authorList>
            <person name="Goeker M."/>
        </authorList>
    </citation>
    <scope>NUCLEOTIDE SEQUENCE [LARGE SCALE GENOMIC DNA]</scope>
    <source>
        <strain evidence="4 6">DSM 19791</strain>
    </source>
</reference>
<dbReference type="Proteomes" id="UP000276029">
    <property type="component" value="Unassembled WGS sequence"/>
</dbReference>
<protein>
    <recommendedName>
        <fullName evidence="2">Toxin</fullName>
    </recommendedName>
</protein>
<dbReference type="EMBL" id="AP018711">
    <property type="protein sequence ID" value="BBE34273.1"/>
    <property type="molecule type" value="Genomic_DNA"/>
</dbReference>
<organism evidence="3 5">
    <name type="scientific">Sphingosinicella microcystinivorans</name>
    <dbReference type="NCBI Taxonomy" id="335406"/>
    <lineage>
        <taxon>Bacteria</taxon>
        <taxon>Pseudomonadati</taxon>
        <taxon>Pseudomonadota</taxon>
        <taxon>Alphaproteobacteria</taxon>
        <taxon>Sphingomonadales</taxon>
        <taxon>Sphingosinicellaceae</taxon>
        <taxon>Sphingosinicella</taxon>
    </lineage>
</organism>
<keyword evidence="1" id="KW-1277">Toxin-antitoxin system</keyword>
<keyword evidence="6" id="KW-1185">Reference proteome</keyword>
<name>A0AAD1G103_SPHMI</name>
<sequence>MRQQTARGGGFRLTPRAEADLEDIFAYTVQRWSVMQAEDYHAGLMAGLERLGEGKRSGRPVEILGGYLKYVVGSHLVFYRETEADIVIVRILHQRMDVEQHLE</sequence>
<evidence type="ECO:0000313" key="5">
    <source>
        <dbReference type="Proteomes" id="UP000275727"/>
    </source>
</evidence>
<dbReference type="EMBL" id="RBWX01000007">
    <property type="protein sequence ID" value="RKS91303.1"/>
    <property type="molecule type" value="Genomic_DNA"/>
</dbReference>
<evidence type="ECO:0000256" key="2">
    <source>
        <dbReference type="PIRNR" id="PIRNR029218"/>
    </source>
</evidence>
<dbReference type="Gene3D" id="3.30.2310.20">
    <property type="entry name" value="RelE-like"/>
    <property type="match status" value="1"/>
</dbReference>
<dbReference type="InterPro" id="IPR028344">
    <property type="entry name" value="ParE1/4"/>
</dbReference>
<dbReference type="PIRSF" id="PIRSF029218">
    <property type="entry name" value="ParE"/>
    <property type="match status" value="1"/>
</dbReference>
<evidence type="ECO:0000256" key="1">
    <source>
        <dbReference type="ARBA" id="ARBA00022649"/>
    </source>
</evidence>
<reference evidence="3 5" key="1">
    <citation type="submission" date="2018-06" db="EMBL/GenBank/DDBJ databases">
        <title>Complete Genome Sequence of the Microcystin-Degrading Bacterium Sphingosinicella microcystinivorans Strain B-9.</title>
        <authorList>
            <person name="Jin H."/>
            <person name="Nishizawa T."/>
            <person name="Guo Y."/>
            <person name="Nishizawa A."/>
            <person name="Park H."/>
            <person name="Kato H."/>
            <person name="Tsuji K."/>
            <person name="Harada K."/>
        </authorList>
    </citation>
    <scope>NUCLEOTIDE SEQUENCE [LARGE SCALE GENOMIC DNA]</scope>
    <source>
        <strain evidence="3 5">B9</strain>
    </source>
</reference>
<evidence type="ECO:0000313" key="3">
    <source>
        <dbReference type="EMBL" id="BBE34273.1"/>
    </source>
</evidence>
<accession>A0AAD1G103</accession>
<dbReference type="KEGG" id="smic:SmB9_19310"/>
<dbReference type="Pfam" id="PF05016">
    <property type="entry name" value="ParE_toxin"/>
    <property type="match status" value="1"/>
</dbReference>
<dbReference type="InterPro" id="IPR035093">
    <property type="entry name" value="RelE/ParE_toxin_dom_sf"/>
</dbReference>
<dbReference type="AlphaFoldDB" id="A0AAD1G103"/>
<dbReference type="InterPro" id="IPR007712">
    <property type="entry name" value="RelE/ParE_toxin"/>
</dbReference>
<proteinExistence type="inferred from homology"/>
<dbReference type="Proteomes" id="UP000275727">
    <property type="component" value="Chromosome"/>
</dbReference>
<gene>
    <name evidence="3" type="primary">parE1</name>
    <name evidence="4" type="ORF">DFR51_0863</name>
    <name evidence="3" type="ORF">SmB9_19310</name>
</gene>
<evidence type="ECO:0000313" key="4">
    <source>
        <dbReference type="EMBL" id="RKS91303.1"/>
    </source>
</evidence>